<dbReference type="PIRSF" id="PIRSF037221">
    <property type="entry name" value="DUF1517"/>
    <property type="match status" value="1"/>
</dbReference>
<name>A0ABD1C7G8_CARAN</name>
<evidence type="ECO:0000256" key="2">
    <source>
        <dbReference type="SAM" id="Phobius"/>
    </source>
</evidence>
<evidence type="ECO:0000313" key="4">
    <source>
        <dbReference type="Proteomes" id="UP001558713"/>
    </source>
</evidence>
<keyword evidence="2" id="KW-0812">Transmembrane</keyword>
<dbReference type="AlphaFoldDB" id="A0ABD1C7G8"/>
<keyword evidence="2" id="KW-0472">Membrane</keyword>
<proteinExistence type="predicted"/>
<dbReference type="PANTHER" id="PTHR33975">
    <property type="entry name" value="MYELIN-ASSOCIATED OLIGODENDROCYTE BASIC PROTEIN"/>
    <property type="match status" value="1"/>
</dbReference>
<organism evidence="3 4">
    <name type="scientific">Cardamine amara subsp. amara</name>
    <dbReference type="NCBI Taxonomy" id="228776"/>
    <lineage>
        <taxon>Eukaryota</taxon>
        <taxon>Viridiplantae</taxon>
        <taxon>Streptophyta</taxon>
        <taxon>Embryophyta</taxon>
        <taxon>Tracheophyta</taxon>
        <taxon>Spermatophyta</taxon>
        <taxon>Magnoliopsida</taxon>
        <taxon>eudicotyledons</taxon>
        <taxon>Gunneridae</taxon>
        <taxon>Pentapetalae</taxon>
        <taxon>rosids</taxon>
        <taxon>malvids</taxon>
        <taxon>Brassicales</taxon>
        <taxon>Brassicaceae</taxon>
        <taxon>Cardamineae</taxon>
        <taxon>Cardamine</taxon>
    </lineage>
</organism>
<dbReference type="PANTHER" id="PTHR33975:SF2">
    <property type="entry name" value="MYELIN-ASSOCIATED OLIGODENDROCYTE BASIC PROTEIN"/>
    <property type="match status" value="1"/>
</dbReference>
<evidence type="ECO:0000313" key="3">
    <source>
        <dbReference type="EMBL" id="KAL1225357.1"/>
    </source>
</evidence>
<dbReference type="Proteomes" id="UP001558713">
    <property type="component" value="Unassembled WGS sequence"/>
</dbReference>
<accession>A0ABD1C7G8</accession>
<dbReference type="EMBL" id="JBANAX010000031">
    <property type="protein sequence ID" value="KAL1225357.1"/>
    <property type="molecule type" value="Genomic_DNA"/>
</dbReference>
<reference evidence="3 4" key="1">
    <citation type="submission" date="2024-04" db="EMBL/GenBank/DDBJ databases">
        <title>Genome assembly C_amara_ONT_v2.</title>
        <authorList>
            <person name="Yant L."/>
            <person name="Moore C."/>
            <person name="Slenker M."/>
        </authorList>
    </citation>
    <scope>NUCLEOTIDE SEQUENCE [LARGE SCALE GENOMIC DNA]</scope>
    <source>
        <tissue evidence="3">Leaf</tissue>
    </source>
</reference>
<protein>
    <submittedName>
        <fullName evidence="3">Uncharacterized protein</fullName>
    </submittedName>
</protein>
<feature type="region of interest" description="Disordered" evidence="1">
    <location>
        <begin position="120"/>
        <end position="147"/>
    </location>
</feature>
<keyword evidence="2" id="KW-1133">Transmembrane helix</keyword>
<dbReference type="Pfam" id="PF07466">
    <property type="entry name" value="DUF1517"/>
    <property type="match status" value="1"/>
</dbReference>
<dbReference type="InterPro" id="IPR053023">
    <property type="entry name" value="FLAP_modulator"/>
</dbReference>
<gene>
    <name evidence="3" type="ORF">V5N11_009015</name>
</gene>
<sequence length="388" mass="43316">MAATSTWLKLTPLQWNPSFSYTQQRHHPTVHFCFKPKPRSSNVVRLQIDVKYKQSTRSDTYERSDTNHDQILKNSFDEILSQIKKTLDSLKKPVIATVLLSLLLLCNRNCALAASGGRIGGSAFSSRSRSSESSSSSSKTFSYSAPSTLDPTLSFSYSAISIWGNKAPCSFLLWAPRFIYIPLTLLFFALAVFLNLNDIRNDTQKTSVLKVQVGLLGSARTLQEDFNRLAEKADTSTPEGLSYVLTEATLALLRHPEFCISSYSSVDVKSSIEEGEKRFNQFSIEERGKFDEETLVNVNSIKIQSSKIQKASGSSNEYIVVTILVASEGTLKLQTINGIADLKETLQKLGSILSKKILAVEVMWTPQNEKDVLSERELLEDYPLLKPF</sequence>
<keyword evidence="4" id="KW-1185">Reference proteome</keyword>
<comment type="caution">
    <text evidence="3">The sequence shown here is derived from an EMBL/GenBank/DDBJ whole genome shotgun (WGS) entry which is preliminary data.</text>
</comment>
<feature type="transmembrane region" description="Helical" evidence="2">
    <location>
        <begin position="178"/>
        <end position="196"/>
    </location>
</feature>
<dbReference type="InterPro" id="IPR010903">
    <property type="entry name" value="DUF1517"/>
</dbReference>
<evidence type="ECO:0000256" key="1">
    <source>
        <dbReference type="SAM" id="MobiDB-lite"/>
    </source>
</evidence>